<keyword evidence="7" id="KW-0479">Metal-binding</keyword>
<dbReference type="InterPro" id="IPR002755">
    <property type="entry name" value="DNA_primase_S"/>
</dbReference>
<organism evidence="10 11">
    <name type="scientific">Arachis hypogaea</name>
    <name type="common">Peanut</name>
    <dbReference type="NCBI Taxonomy" id="3818"/>
    <lineage>
        <taxon>Eukaryota</taxon>
        <taxon>Viridiplantae</taxon>
        <taxon>Streptophyta</taxon>
        <taxon>Embryophyta</taxon>
        <taxon>Tracheophyta</taxon>
        <taxon>Spermatophyta</taxon>
        <taxon>Magnoliopsida</taxon>
        <taxon>eudicotyledons</taxon>
        <taxon>Gunneridae</taxon>
        <taxon>Pentapetalae</taxon>
        <taxon>rosids</taxon>
        <taxon>fabids</taxon>
        <taxon>Fabales</taxon>
        <taxon>Fabaceae</taxon>
        <taxon>Papilionoideae</taxon>
        <taxon>50 kb inversion clade</taxon>
        <taxon>dalbergioids sensu lato</taxon>
        <taxon>Dalbergieae</taxon>
        <taxon>Pterocarpus clade</taxon>
        <taxon>Arachis</taxon>
    </lineage>
</organism>
<accession>A0A445EQY4</accession>
<gene>
    <name evidence="10" type="ORF">Ahy_A01g002580</name>
</gene>
<evidence type="ECO:0000256" key="1">
    <source>
        <dbReference type="ARBA" id="ARBA00009762"/>
    </source>
</evidence>
<keyword evidence="11" id="KW-1185">Reference proteome</keyword>
<evidence type="ECO:0000256" key="5">
    <source>
        <dbReference type="ARBA" id="ARBA00022695"/>
    </source>
</evidence>
<keyword evidence="8" id="KW-0804">Transcription</keyword>
<keyword evidence="2 9" id="KW-0240">DNA-directed RNA polymerase</keyword>
<dbReference type="InterPro" id="IPR014052">
    <property type="entry name" value="DNA_primase_ssu_euk/arc"/>
</dbReference>
<keyword evidence="3 9" id="KW-0639">Primosome</keyword>
<dbReference type="Pfam" id="PF01896">
    <property type="entry name" value="DNA_primase_S"/>
    <property type="match status" value="1"/>
</dbReference>
<dbReference type="Proteomes" id="UP000289738">
    <property type="component" value="Chromosome A01"/>
</dbReference>
<proteinExistence type="inferred from homology"/>
<dbReference type="AlphaFoldDB" id="A0A445EQY4"/>
<evidence type="ECO:0000256" key="8">
    <source>
        <dbReference type="ARBA" id="ARBA00023163"/>
    </source>
</evidence>
<comment type="similarity">
    <text evidence="1 9">Belongs to the eukaryotic-type primase small subunit family.</text>
</comment>
<evidence type="ECO:0000256" key="7">
    <source>
        <dbReference type="ARBA" id="ARBA00022723"/>
    </source>
</evidence>
<evidence type="ECO:0000256" key="6">
    <source>
        <dbReference type="ARBA" id="ARBA00022705"/>
    </source>
</evidence>
<keyword evidence="4 9" id="KW-0808">Transferase</keyword>
<dbReference type="GO" id="GO:0006269">
    <property type="term" value="P:DNA replication, synthesis of primer"/>
    <property type="evidence" value="ECO:0007669"/>
    <property type="project" value="UniProtKB-KW"/>
</dbReference>
<dbReference type="GO" id="GO:0003899">
    <property type="term" value="F:DNA-directed RNA polymerase activity"/>
    <property type="evidence" value="ECO:0007669"/>
    <property type="project" value="InterPro"/>
</dbReference>
<keyword evidence="5" id="KW-0548">Nucleotidyltransferase</keyword>
<dbReference type="CDD" id="cd04860">
    <property type="entry name" value="AE_Prim_S"/>
    <property type="match status" value="1"/>
</dbReference>
<dbReference type="SUPFAM" id="SSF56747">
    <property type="entry name" value="Prim-pol domain"/>
    <property type="match status" value="1"/>
</dbReference>
<protein>
    <recommendedName>
        <fullName evidence="9">DNA primase</fullName>
        <ecNumber evidence="9">2.7.7.-</ecNumber>
    </recommendedName>
</protein>
<evidence type="ECO:0000256" key="2">
    <source>
        <dbReference type="ARBA" id="ARBA00022478"/>
    </source>
</evidence>
<dbReference type="EMBL" id="SDMP01000001">
    <property type="protein sequence ID" value="RYR77895.1"/>
    <property type="molecule type" value="Genomic_DNA"/>
</dbReference>
<evidence type="ECO:0000256" key="4">
    <source>
        <dbReference type="ARBA" id="ARBA00022679"/>
    </source>
</evidence>
<dbReference type="PANTHER" id="PTHR10536">
    <property type="entry name" value="DNA PRIMASE SMALL SUBUNIT"/>
    <property type="match status" value="1"/>
</dbReference>
<evidence type="ECO:0000256" key="3">
    <source>
        <dbReference type="ARBA" id="ARBA00022515"/>
    </source>
</evidence>
<comment type="caution">
    <text evidence="10">The sequence shown here is derived from an EMBL/GenBank/DDBJ whole genome shotgun (WGS) entry which is preliminary data.</text>
</comment>
<dbReference type="EC" id="2.7.7.-" evidence="9"/>
<evidence type="ECO:0000313" key="11">
    <source>
        <dbReference type="Proteomes" id="UP000289738"/>
    </source>
</evidence>
<evidence type="ECO:0000256" key="9">
    <source>
        <dbReference type="RuleBase" id="RU003514"/>
    </source>
</evidence>
<sequence length="544" mass="62548">MLRVSIGLWVVQVKTRVFQRLREMLSVRGTTYTTAAARSGILPSSVRLSSFPRAPSLQPQFAFTDHICFLEFGVRPVVFVHVLRRSSLVGVHRSRSSGSHVALLQTLRPTRALHLAVELLSFVAAIPNNRRKMTRQGAYKESDDMLIDEPKLPQQGQSQPFLMNKLFPHADLYRWMSYGNDGKHPACDSSYLGRRKFSYTLDNDIFVRYNTFNSAAELENSIKDKCPNASAGDNVLTPVERELIFDIDMSDYDDVRYCCSGADVCLNCWPLMIVAVKVIDTSLRDDFGFRHILWVYSGRRGVHCWVCDRKARRLTNEQRAAVADYFRVYKENENNYKKVSLMGQVLHPFLARSYTEVLKEYFETKLLTSQNLLSSKERYEKILEMIPDQSIASELRGKWQESRRSSSAKEDINIAQGVRRCVEEIVFTYTYPRLDMEVSKHMNHLLKAPFCVHPKIGRVCVPINPNNCEEFDPTTVPTLIQLLEELNREGLRSDVEGEWNKTSLANAIKLFRSSFLQPLLKICKEELESSYNAKLQQSKNLLSW</sequence>
<keyword evidence="6 9" id="KW-0235">DNA replication</keyword>
<name>A0A445EQY4_ARAHY</name>
<dbReference type="GO" id="GO:0046872">
    <property type="term" value="F:metal ion binding"/>
    <property type="evidence" value="ECO:0007669"/>
    <property type="project" value="UniProtKB-KW"/>
</dbReference>
<dbReference type="Gene3D" id="3.90.920.10">
    <property type="entry name" value="DNA primase, PRIM domain"/>
    <property type="match status" value="1"/>
</dbReference>
<evidence type="ECO:0000313" key="10">
    <source>
        <dbReference type="EMBL" id="RYR77895.1"/>
    </source>
</evidence>
<dbReference type="GO" id="GO:0005658">
    <property type="term" value="C:alpha DNA polymerase:primase complex"/>
    <property type="evidence" value="ECO:0007669"/>
    <property type="project" value="UniProtKB-ARBA"/>
</dbReference>
<reference evidence="10 11" key="1">
    <citation type="submission" date="2019-01" db="EMBL/GenBank/DDBJ databases">
        <title>Sequencing of cultivated peanut Arachis hypogaea provides insights into genome evolution and oil improvement.</title>
        <authorList>
            <person name="Chen X."/>
        </authorList>
    </citation>
    <scope>NUCLEOTIDE SEQUENCE [LARGE SCALE GENOMIC DNA]</scope>
    <source>
        <strain evidence="11">cv. Fuhuasheng</strain>
        <tissue evidence="10">Leaves</tissue>
    </source>
</reference>
<dbReference type="NCBIfam" id="TIGR00335">
    <property type="entry name" value="primase_sml"/>
    <property type="match status" value="1"/>
</dbReference>